<gene>
    <name evidence="3" type="ORF">APZ42_018564</name>
</gene>
<dbReference type="Proteomes" id="UP000076858">
    <property type="component" value="Unassembled WGS sequence"/>
</dbReference>
<reference evidence="3 4" key="1">
    <citation type="submission" date="2016-03" db="EMBL/GenBank/DDBJ databases">
        <title>EvidentialGene: Evidence-directed Construction of Genes on Genomes.</title>
        <authorList>
            <person name="Gilbert D.G."/>
            <person name="Choi J.-H."/>
            <person name="Mockaitis K."/>
            <person name="Colbourne J."/>
            <person name="Pfrender M."/>
        </authorList>
    </citation>
    <scope>NUCLEOTIDE SEQUENCE [LARGE SCALE GENOMIC DNA]</scope>
    <source>
        <strain evidence="3 4">Xinb3</strain>
        <tissue evidence="3">Complete organism</tissue>
    </source>
</reference>
<evidence type="ECO:0000313" key="4">
    <source>
        <dbReference type="Proteomes" id="UP000076858"/>
    </source>
</evidence>
<dbReference type="PANTHER" id="PTHR46954:SF1">
    <property type="entry name" value="C2H2-TYPE DOMAIN-CONTAINING PROTEIN"/>
    <property type="match status" value="1"/>
</dbReference>
<dbReference type="AlphaFoldDB" id="A0A164Z0D0"/>
<accession>A0A164Z0D0</accession>
<dbReference type="EMBL" id="LRGB01000848">
    <property type="protein sequence ID" value="KZS15800.1"/>
    <property type="molecule type" value="Genomic_DNA"/>
</dbReference>
<dbReference type="OrthoDB" id="6371737at2759"/>
<evidence type="ECO:0000256" key="1">
    <source>
        <dbReference type="SAM" id="Coils"/>
    </source>
</evidence>
<proteinExistence type="predicted"/>
<dbReference type="PROSITE" id="PS00028">
    <property type="entry name" value="ZINC_FINGER_C2H2_1"/>
    <property type="match status" value="1"/>
</dbReference>
<organism evidence="3 4">
    <name type="scientific">Daphnia magna</name>
    <dbReference type="NCBI Taxonomy" id="35525"/>
    <lineage>
        <taxon>Eukaryota</taxon>
        <taxon>Metazoa</taxon>
        <taxon>Ecdysozoa</taxon>
        <taxon>Arthropoda</taxon>
        <taxon>Crustacea</taxon>
        <taxon>Branchiopoda</taxon>
        <taxon>Diplostraca</taxon>
        <taxon>Cladocera</taxon>
        <taxon>Anomopoda</taxon>
        <taxon>Daphniidae</taxon>
        <taxon>Daphnia</taxon>
    </lineage>
</organism>
<feature type="coiled-coil region" evidence="1">
    <location>
        <begin position="77"/>
        <end position="104"/>
    </location>
</feature>
<dbReference type="InterPro" id="IPR013087">
    <property type="entry name" value="Znf_C2H2_type"/>
</dbReference>
<keyword evidence="4" id="KW-1185">Reference proteome</keyword>
<evidence type="ECO:0000259" key="2">
    <source>
        <dbReference type="PROSITE" id="PS00028"/>
    </source>
</evidence>
<keyword evidence="1" id="KW-0175">Coiled coil</keyword>
<dbReference type="PANTHER" id="PTHR46954">
    <property type="entry name" value="C2H2-TYPE DOMAIN-CONTAINING PROTEIN"/>
    <property type="match status" value="1"/>
</dbReference>
<evidence type="ECO:0000313" key="3">
    <source>
        <dbReference type="EMBL" id="KZS15800.1"/>
    </source>
</evidence>
<protein>
    <recommendedName>
        <fullName evidence="2">C2H2-type domain-containing protein</fullName>
    </recommendedName>
</protein>
<name>A0A164Z0D0_9CRUS</name>
<feature type="domain" description="C2H2-type" evidence="2">
    <location>
        <begin position="609"/>
        <end position="630"/>
    </location>
</feature>
<comment type="caution">
    <text evidence="3">The sequence shown here is derived from an EMBL/GenBank/DDBJ whole genome shotgun (WGS) entry which is preliminary data.</text>
</comment>
<sequence>MNLEMSLSELAQQPIQFQPNDAQFVEPVETDEDIIHVNLKTSKKPIPKAQEFLKKQLSLIDADLVGLYKRKESGVITAEQEQDLKEKKKRKAVLEKELKEKVDGQLRSQKFRKIRSENLKKLCESNPELKSKLRLREKRSRPNVDDVHPGLLKAIMDIALHGSAAHEKRRTEVYRSVRTLDDLTEQLQKDGFQISRSGVYLHLQPRSSATHEGKRHVKTIPVKLICAQNDAHSRHIDGRFCAQNMKRLEELSSILGPQEVFYVSQDDKCRVPIGTTAANKQSPFLMHMEYRVMLPDHDWVVAAAHKLIPSVYGAVEIQKDGLGKPESVGFSGPTYIGIRSGKHSSSTALSHAVDFESLINLPEFESFESTNYSSRFSSSAWMEVIDVSIHHFLRHNLDAIFIACNAPGRSAFNRVERRMAPLSRDLSGLILPHEHFGSHLNNSGLTVDVELEKQNFQYAGETLAEIWSGSIIDSFPVIAHYIVPENSEMRADQLETRSIEWFSTHGRTSQYFTQIVKCEDTGCCSKPRGSYFTVMPSRFLPPLIPLSQSRDFGLIVPERENFESHKFPSLFAGQLLKMDIILPRSTHSFKVLPYDLYCPSIQSLLVVRCCKTCHLYFASVAILKKHMAIHREQAVSLNAPKTRPMRVAARRQRELMAVIAVEENGEHVDWMEEEELDLVGIPVPNDEAIPPRPIPVYSIDQHLSCPWINTDH</sequence>